<evidence type="ECO:0000256" key="3">
    <source>
        <dbReference type="ARBA" id="ARBA00022912"/>
    </source>
</evidence>
<dbReference type="PROSITE" id="PS01032">
    <property type="entry name" value="PPM_1"/>
    <property type="match status" value="1"/>
</dbReference>
<dbReference type="Pfam" id="PF00481">
    <property type="entry name" value="PP2C"/>
    <property type="match status" value="2"/>
</dbReference>
<feature type="domain" description="PPM-type phosphatase" evidence="6">
    <location>
        <begin position="81"/>
        <end position="462"/>
    </location>
</feature>
<dbReference type="PROSITE" id="PS51746">
    <property type="entry name" value="PPM_2"/>
    <property type="match status" value="1"/>
</dbReference>
<proteinExistence type="inferred from homology"/>
<evidence type="ECO:0000259" key="6">
    <source>
        <dbReference type="PROSITE" id="PS51746"/>
    </source>
</evidence>
<dbReference type="OrthoDB" id="10264738at2759"/>
<accession>A0A8S1DVX7</accession>
<dbReference type="AlphaFoldDB" id="A0A8S1DVX7"/>
<comment type="caution">
    <text evidence="7">The sequence shown here is derived from an EMBL/GenBank/DDBJ whole genome shotgun (WGS) entry which is preliminary data.</text>
</comment>
<dbReference type="Gene3D" id="3.60.40.10">
    <property type="entry name" value="PPM-type phosphatase domain"/>
    <property type="match status" value="1"/>
</dbReference>
<gene>
    <name evidence="7" type="ORF">CLODIP_2_CD12071</name>
</gene>
<reference evidence="7 8" key="1">
    <citation type="submission" date="2020-04" db="EMBL/GenBank/DDBJ databases">
        <authorList>
            <person name="Alioto T."/>
            <person name="Alioto T."/>
            <person name="Gomez Garrido J."/>
        </authorList>
    </citation>
    <scope>NUCLEOTIDE SEQUENCE [LARGE SCALE GENOMIC DNA]</scope>
</reference>
<keyword evidence="3 4" id="KW-0904">Protein phosphatase</keyword>
<keyword evidence="8" id="KW-1185">Reference proteome</keyword>
<name>A0A8S1DVX7_9INSE</name>
<dbReference type="PANTHER" id="PTHR13832:SF354">
    <property type="entry name" value="GM14138P"/>
    <property type="match status" value="1"/>
</dbReference>
<evidence type="ECO:0000313" key="8">
    <source>
        <dbReference type="Proteomes" id="UP000494165"/>
    </source>
</evidence>
<dbReference type="SUPFAM" id="SSF81606">
    <property type="entry name" value="PP2C-like"/>
    <property type="match status" value="1"/>
</dbReference>
<evidence type="ECO:0000313" key="7">
    <source>
        <dbReference type="EMBL" id="CAB3385190.1"/>
    </source>
</evidence>
<dbReference type="GO" id="GO:0005739">
    <property type="term" value="C:mitochondrion"/>
    <property type="evidence" value="ECO:0007669"/>
    <property type="project" value="TreeGrafter"/>
</dbReference>
<dbReference type="CDD" id="cd00143">
    <property type="entry name" value="PP2Cc"/>
    <property type="match status" value="1"/>
</dbReference>
<dbReference type="EMBL" id="CADEPI010000398">
    <property type="protein sequence ID" value="CAB3385190.1"/>
    <property type="molecule type" value="Genomic_DNA"/>
</dbReference>
<dbReference type="Proteomes" id="UP000494165">
    <property type="component" value="Unassembled WGS sequence"/>
</dbReference>
<keyword evidence="1" id="KW-0479">Metal-binding</keyword>
<feature type="region of interest" description="Disordered" evidence="5">
    <location>
        <begin position="503"/>
        <end position="528"/>
    </location>
</feature>
<dbReference type="InterPro" id="IPR000222">
    <property type="entry name" value="PP2C_BS"/>
</dbReference>
<comment type="similarity">
    <text evidence="4">Belongs to the PP2C family.</text>
</comment>
<dbReference type="InterPro" id="IPR015655">
    <property type="entry name" value="PP2C"/>
</dbReference>
<dbReference type="GO" id="GO:0046872">
    <property type="term" value="F:metal ion binding"/>
    <property type="evidence" value="ECO:0007669"/>
    <property type="project" value="UniProtKB-KW"/>
</dbReference>
<dbReference type="SMART" id="SM00332">
    <property type="entry name" value="PP2Cc"/>
    <property type="match status" value="1"/>
</dbReference>
<dbReference type="InterPro" id="IPR001932">
    <property type="entry name" value="PPM-type_phosphatase-like_dom"/>
</dbReference>
<dbReference type="GO" id="GO:0004741">
    <property type="term" value="F:[pyruvate dehydrogenase (acetyl-transferring)]-phosphatase activity"/>
    <property type="evidence" value="ECO:0007669"/>
    <property type="project" value="TreeGrafter"/>
</dbReference>
<evidence type="ECO:0000256" key="1">
    <source>
        <dbReference type="ARBA" id="ARBA00022723"/>
    </source>
</evidence>
<protein>
    <recommendedName>
        <fullName evidence="6">PPM-type phosphatase domain-containing protein</fullName>
    </recommendedName>
</protein>
<organism evidence="7 8">
    <name type="scientific">Cloeon dipterum</name>
    <dbReference type="NCBI Taxonomy" id="197152"/>
    <lineage>
        <taxon>Eukaryota</taxon>
        <taxon>Metazoa</taxon>
        <taxon>Ecdysozoa</taxon>
        <taxon>Arthropoda</taxon>
        <taxon>Hexapoda</taxon>
        <taxon>Insecta</taxon>
        <taxon>Pterygota</taxon>
        <taxon>Palaeoptera</taxon>
        <taxon>Ephemeroptera</taxon>
        <taxon>Pisciforma</taxon>
        <taxon>Baetidae</taxon>
        <taxon>Cloeon</taxon>
    </lineage>
</organism>
<evidence type="ECO:0000256" key="2">
    <source>
        <dbReference type="ARBA" id="ARBA00022801"/>
    </source>
</evidence>
<sequence length="535" mass="60405">MFSRVRSAFMNVVGGIEPVVGMKDVDGPSDERDRHRHLPHKFPYTRPHFLQLHTEEEIAVTADHHIRPIIVPRDINVMPWSAGYAEAVNAGKSMLNEDQACIHRGLLTRQDRNSSDSHKAPSLPYVYFGIFDGHAGSGAAVAAANQLHHIIHEKLVDIIDHLIPPVVQMEKSSRSGLSFFFPGKEVSKESLITGALESAFWDMDQLIGEDKLKYKVNGGCTALAALFIDGKLYVANAGDSRAVLVRHSRSQPMSYDFTPESERQRVRRLAALQPELLGNEYTHLDYCQRPVQKDIGKRILYRDWYMTGWGYKTVTPSDLKLPVVHGEGKRSRVLATIGVTRGFGDHELKALYSNIPIKPFLLCQPEVKVLHVDDEEEWSEEDVLIMGTDGLWDVTSNERVAEIITKSFKQFPQDENRNKYRYTSAAQDLVMSSRGKLTERNWRTSEGKSATIDDISVFVIPIVDYKRDHSAWLEQNKALREQISANMNSINSNVVVERAVHNGHPQDEEEEVSLESVMNGDDEIDTSAPLRLELQ</sequence>
<dbReference type="PANTHER" id="PTHR13832">
    <property type="entry name" value="PROTEIN PHOSPHATASE 2C"/>
    <property type="match status" value="1"/>
</dbReference>
<dbReference type="InterPro" id="IPR036457">
    <property type="entry name" value="PPM-type-like_dom_sf"/>
</dbReference>
<evidence type="ECO:0000256" key="5">
    <source>
        <dbReference type="SAM" id="MobiDB-lite"/>
    </source>
</evidence>
<keyword evidence="2 4" id="KW-0378">Hydrolase</keyword>
<evidence type="ECO:0000256" key="4">
    <source>
        <dbReference type="RuleBase" id="RU003465"/>
    </source>
</evidence>